<dbReference type="EMBL" id="AMGX01000010">
    <property type="protein sequence ID" value="EXJ69761.1"/>
    <property type="molecule type" value="Genomic_DNA"/>
</dbReference>
<dbReference type="InterPro" id="IPR000960">
    <property type="entry name" value="Flavin_mOase"/>
</dbReference>
<dbReference type="eggNOG" id="KOG1399">
    <property type="taxonomic scope" value="Eukaryota"/>
</dbReference>
<comment type="caution">
    <text evidence="6">The sequence shown here is derived from an EMBL/GenBank/DDBJ whole genome shotgun (WGS) entry which is preliminary data.</text>
</comment>
<dbReference type="HOGENOM" id="CLU_006937_6_1_1"/>
<accession>W9WYM2</accession>
<dbReference type="PANTHER" id="PTHR42877">
    <property type="entry name" value="L-ORNITHINE N(5)-MONOOXYGENASE-RELATED"/>
    <property type="match status" value="1"/>
</dbReference>
<comment type="cofactor">
    <cofactor evidence="1">
        <name>FAD</name>
        <dbReference type="ChEBI" id="CHEBI:57692"/>
    </cofactor>
</comment>
<keyword evidence="4" id="KW-0274">FAD</keyword>
<dbReference type="SUPFAM" id="SSF51905">
    <property type="entry name" value="FAD/NAD(P)-binding domain"/>
    <property type="match status" value="3"/>
</dbReference>
<proteinExistence type="inferred from homology"/>
<evidence type="ECO:0000256" key="5">
    <source>
        <dbReference type="ARBA" id="ARBA00023002"/>
    </source>
</evidence>
<dbReference type="GO" id="GO:0050660">
    <property type="term" value="F:flavin adenine dinucleotide binding"/>
    <property type="evidence" value="ECO:0007669"/>
    <property type="project" value="InterPro"/>
</dbReference>
<dbReference type="InterPro" id="IPR036188">
    <property type="entry name" value="FAD/NAD-bd_sf"/>
</dbReference>
<evidence type="ECO:0000313" key="6">
    <source>
        <dbReference type="EMBL" id="EXJ69761.1"/>
    </source>
</evidence>
<dbReference type="AlphaFoldDB" id="W9WYM2"/>
<dbReference type="InterPro" id="IPR020946">
    <property type="entry name" value="Flavin_mOase-like"/>
</dbReference>
<organism evidence="6 7">
    <name type="scientific">Cladophialophora psammophila CBS 110553</name>
    <dbReference type="NCBI Taxonomy" id="1182543"/>
    <lineage>
        <taxon>Eukaryota</taxon>
        <taxon>Fungi</taxon>
        <taxon>Dikarya</taxon>
        <taxon>Ascomycota</taxon>
        <taxon>Pezizomycotina</taxon>
        <taxon>Eurotiomycetes</taxon>
        <taxon>Chaetothyriomycetidae</taxon>
        <taxon>Chaetothyriales</taxon>
        <taxon>Herpotrichiellaceae</taxon>
        <taxon>Cladophialophora</taxon>
    </lineage>
</organism>
<sequence length="583" mass="66432">MSAIEKGYAAASLSPDPAAVPASEAPHDNEWYNQDFDGYRIKEQLLYTKRRVRMVIVGGGASGLMIAHKAEHFLQNVEWQIYEKNDDIGGTWLENRYPGCQCDIPSHSYQFSWFRNPKWSQFYSDSPEIWQYFKDMATHFDLEKYVKFNHKVEEARWDEEAGQWILTIAGPNGEKLEDRCEILANNSGILNEWKYPDIPGLDTFKGKLLHTARWDDSYDMKGKVVAVIGGGSSAVQVIPALQKQCKHLVAFLRSPVWITTGFGAKFAGPGGTNFKYSTEQIKKFDEDPAAYNEYCRALEGELNKRFTLNHTASADQKASREFIANMMRDKLKSDTLADHLVPGFALGCRRMTPGTGYLESLTASNMTVVKEAAIRLTEDGIVDKSGNEYKVDAVVCATGFTTDFAPHFKVVGRQGREIHKDFGDFPKAYMAVMAEGFPNLFLFLGPNAPASHSSILPILEWHARYMFQMITKMQEEGIKAYDPKKECIKDFYNHTHELMKRLTWSAPCSSWFKNGKIHGPVTAIWPGSRLHYFECMKTPRYEDYNITYQGRNRYEYMGNGYTQVETDPNGNAVWYYDDPFSLV</sequence>
<dbReference type="Proteomes" id="UP000019471">
    <property type="component" value="Unassembled WGS sequence"/>
</dbReference>
<keyword evidence="5" id="KW-0560">Oxidoreductase</keyword>
<dbReference type="PRINTS" id="PR00370">
    <property type="entry name" value="FMOXYGENASE"/>
</dbReference>
<evidence type="ECO:0008006" key="8">
    <source>
        <dbReference type="Google" id="ProtNLM"/>
    </source>
</evidence>
<dbReference type="Gene3D" id="3.50.50.60">
    <property type="entry name" value="FAD/NAD(P)-binding domain"/>
    <property type="match status" value="2"/>
</dbReference>
<keyword evidence="7" id="KW-1185">Reference proteome</keyword>
<evidence type="ECO:0000256" key="4">
    <source>
        <dbReference type="ARBA" id="ARBA00022827"/>
    </source>
</evidence>
<protein>
    <recommendedName>
        <fullName evidence="8">Cyclohexanone monooxygenase</fullName>
    </recommendedName>
</protein>
<dbReference type="GO" id="GO:0050661">
    <property type="term" value="F:NADP binding"/>
    <property type="evidence" value="ECO:0007669"/>
    <property type="project" value="InterPro"/>
</dbReference>
<dbReference type="GO" id="GO:0004499">
    <property type="term" value="F:N,N-dimethylaniline monooxygenase activity"/>
    <property type="evidence" value="ECO:0007669"/>
    <property type="project" value="InterPro"/>
</dbReference>
<comment type="similarity">
    <text evidence="2">Belongs to the FAD-binding monooxygenase family.</text>
</comment>
<dbReference type="GeneID" id="19191540"/>
<gene>
    <name evidence="6" type="ORF">A1O5_06832</name>
</gene>
<dbReference type="Pfam" id="PF00743">
    <property type="entry name" value="FMO-like"/>
    <property type="match status" value="1"/>
</dbReference>
<evidence type="ECO:0000256" key="3">
    <source>
        <dbReference type="ARBA" id="ARBA00022630"/>
    </source>
</evidence>
<keyword evidence="3" id="KW-0285">Flavoprotein</keyword>
<reference evidence="6 7" key="1">
    <citation type="submission" date="2013-03" db="EMBL/GenBank/DDBJ databases">
        <title>The Genome Sequence of Cladophialophora psammophila CBS 110553.</title>
        <authorList>
            <consortium name="The Broad Institute Genomics Platform"/>
            <person name="Cuomo C."/>
            <person name="de Hoog S."/>
            <person name="Gorbushina A."/>
            <person name="Walker B."/>
            <person name="Young S.K."/>
            <person name="Zeng Q."/>
            <person name="Gargeya S."/>
            <person name="Fitzgerald M."/>
            <person name="Haas B."/>
            <person name="Abouelleil A."/>
            <person name="Allen A.W."/>
            <person name="Alvarado L."/>
            <person name="Arachchi H.M."/>
            <person name="Berlin A.M."/>
            <person name="Chapman S.B."/>
            <person name="Gainer-Dewar J."/>
            <person name="Goldberg J."/>
            <person name="Griggs A."/>
            <person name="Gujja S."/>
            <person name="Hansen M."/>
            <person name="Howarth C."/>
            <person name="Imamovic A."/>
            <person name="Ireland A."/>
            <person name="Larimer J."/>
            <person name="McCowan C."/>
            <person name="Murphy C."/>
            <person name="Pearson M."/>
            <person name="Poon T.W."/>
            <person name="Priest M."/>
            <person name="Roberts A."/>
            <person name="Saif S."/>
            <person name="Shea T."/>
            <person name="Sisk P."/>
            <person name="Sykes S."/>
            <person name="Wortman J."/>
            <person name="Nusbaum C."/>
            <person name="Birren B."/>
        </authorList>
    </citation>
    <scope>NUCLEOTIDE SEQUENCE [LARGE SCALE GENOMIC DNA]</scope>
    <source>
        <strain evidence="6 7">CBS 110553</strain>
    </source>
</reference>
<name>W9WYM2_9EURO</name>
<evidence type="ECO:0000256" key="1">
    <source>
        <dbReference type="ARBA" id="ARBA00001974"/>
    </source>
</evidence>
<dbReference type="PANTHER" id="PTHR42877:SF7">
    <property type="entry name" value="FLAVIN-BINDING MONOOXYGENASE-RELATED"/>
    <property type="match status" value="1"/>
</dbReference>
<dbReference type="OrthoDB" id="74360at2759"/>
<evidence type="ECO:0000256" key="2">
    <source>
        <dbReference type="ARBA" id="ARBA00010139"/>
    </source>
</evidence>
<evidence type="ECO:0000313" key="7">
    <source>
        <dbReference type="Proteomes" id="UP000019471"/>
    </source>
</evidence>
<dbReference type="InterPro" id="IPR051209">
    <property type="entry name" value="FAD-bind_Monooxygenase_sf"/>
</dbReference>
<dbReference type="RefSeq" id="XP_007745613.1">
    <property type="nucleotide sequence ID" value="XM_007747423.1"/>
</dbReference>